<dbReference type="Proteomes" id="UP001444071">
    <property type="component" value="Unassembled WGS sequence"/>
</dbReference>
<name>A0ABV0W0T4_9TELE</name>
<accession>A0ABV0W0T4</accession>
<evidence type="ECO:0000313" key="2">
    <source>
        <dbReference type="Proteomes" id="UP001444071"/>
    </source>
</evidence>
<sequence length="119" mass="12746">MTVGQSVSTGWTCILIGIPACHLRRLPQSQPREPGTVPAVLLHFLQVPPSREEATGAISSLLEGEFTIAGQCSLEEALDIFNAGQESDNFTFATVTDNTTAPLLRTEDTETGASQPYLN</sequence>
<protein>
    <submittedName>
        <fullName evidence="1">Uncharacterized protein</fullName>
    </submittedName>
</protein>
<proteinExistence type="predicted"/>
<reference evidence="1 2" key="1">
    <citation type="submission" date="2021-06" db="EMBL/GenBank/DDBJ databases">
        <authorList>
            <person name="Palmer J.M."/>
        </authorList>
    </citation>
    <scope>NUCLEOTIDE SEQUENCE [LARGE SCALE GENOMIC DNA]</scope>
    <source>
        <strain evidence="1 2">XR_2019</strain>
        <tissue evidence="1">Muscle</tissue>
    </source>
</reference>
<keyword evidence="2" id="KW-1185">Reference proteome</keyword>
<organism evidence="1 2">
    <name type="scientific">Xenotaenia resolanae</name>
    <dbReference type="NCBI Taxonomy" id="208358"/>
    <lineage>
        <taxon>Eukaryota</taxon>
        <taxon>Metazoa</taxon>
        <taxon>Chordata</taxon>
        <taxon>Craniata</taxon>
        <taxon>Vertebrata</taxon>
        <taxon>Euteleostomi</taxon>
        <taxon>Actinopterygii</taxon>
        <taxon>Neopterygii</taxon>
        <taxon>Teleostei</taxon>
        <taxon>Neoteleostei</taxon>
        <taxon>Acanthomorphata</taxon>
        <taxon>Ovalentaria</taxon>
        <taxon>Atherinomorphae</taxon>
        <taxon>Cyprinodontiformes</taxon>
        <taxon>Goodeidae</taxon>
        <taxon>Xenotaenia</taxon>
    </lineage>
</organism>
<dbReference type="EMBL" id="JAHRIM010021642">
    <property type="protein sequence ID" value="MEQ2263141.1"/>
    <property type="molecule type" value="Genomic_DNA"/>
</dbReference>
<comment type="caution">
    <text evidence="1">The sequence shown here is derived from an EMBL/GenBank/DDBJ whole genome shotgun (WGS) entry which is preliminary data.</text>
</comment>
<gene>
    <name evidence="1" type="ORF">XENORESO_003590</name>
</gene>
<evidence type="ECO:0000313" key="1">
    <source>
        <dbReference type="EMBL" id="MEQ2263141.1"/>
    </source>
</evidence>